<evidence type="ECO:0000313" key="2">
    <source>
        <dbReference type="Proteomes" id="UP000029444"/>
    </source>
</evidence>
<evidence type="ECO:0000313" key="1">
    <source>
        <dbReference type="EMBL" id="KGD66511.1"/>
    </source>
</evidence>
<organism evidence="1 2">
    <name type="scientific">Alcanivorax nanhaiticus</name>
    <dbReference type="NCBI Taxonomy" id="1177154"/>
    <lineage>
        <taxon>Bacteria</taxon>
        <taxon>Pseudomonadati</taxon>
        <taxon>Pseudomonadota</taxon>
        <taxon>Gammaproteobacteria</taxon>
        <taxon>Oceanospirillales</taxon>
        <taxon>Alcanivoracaceae</taxon>
        <taxon>Alcanivorax</taxon>
    </lineage>
</organism>
<dbReference type="Proteomes" id="UP000029444">
    <property type="component" value="Unassembled WGS sequence"/>
</dbReference>
<dbReference type="STRING" id="1177154.Y5S_00178"/>
<gene>
    <name evidence="1" type="ORF">Y5S_00178</name>
</gene>
<accession>A0A095SPB3</accession>
<keyword evidence="2" id="KW-1185">Reference proteome</keyword>
<sequence length="65" mass="7944">MHSMVRWYLRVIVCNLKIHKKQGFIYQKVYRDTRCVLVSNQNTYIYRLCVIAANKMRLRVYQFVA</sequence>
<name>A0A095SPB3_9GAMM</name>
<reference evidence="1 2" key="1">
    <citation type="submission" date="2012-09" db="EMBL/GenBank/DDBJ databases">
        <title>Genome Sequence of alkane-degrading Bacterium Alcanivorax sp. 19-m-6.</title>
        <authorList>
            <person name="Lai Q."/>
            <person name="Shao Z."/>
        </authorList>
    </citation>
    <scope>NUCLEOTIDE SEQUENCE [LARGE SCALE GENOMIC DNA]</scope>
    <source>
        <strain evidence="1 2">19-m-6</strain>
    </source>
</reference>
<comment type="caution">
    <text evidence="1">The sequence shown here is derived from an EMBL/GenBank/DDBJ whole genome shotgun (WGS) entry which is preliminary data.</text>
</comment>
<proteinExistence type="predicted"/>
<protein>
    <submittedName>
        <fullName evidence="1">Uncharacterized protein</fullName>
    </submittedName>
</protein>
<dbReference type="EMBL" id="ARXV01000001">
    <property type="protein sequence ID" value="KGD66511.1"/>
    <property type="molecule type" value="Genomic_DNA"/>
</dbReference>
<dbReference type="AlphaFoldDB" id="A0A095SPB3"/>